<dbReference type="InterPro" id="IPR005225">
    <property type="entry name" value="Small_GTP-bd"/>
</dbReference>
<dbReference type="GeneID" id="108053783"/>
<organism evidence="3 4">
    <name type="scientific">Drosophila rhopaloa</name>
    <name type="common">Fruit fly</name>
    <dbReference type="NCBI Taxonomy" id="1041015"/>
    <lineage>
        <taxon>Eukaryota</taxon>
        <taxon>Metazoa</taxon>
        <taxon>Ecdysozoa</taxon>
        <taxon>Arthropoda</taxon>
        <taxon>Hexapoda</taxon>
        <taxon>Insecta</taxon>
        <taxon>Pterygota</taxon>
        <taxon>Neoptera</taxon>
        <taxon>Endopterygota</taxon>
        <taxon>Diptera</taxon>
        <taxon>Brachycera</taxon>
        <taxon>Muscomorpha</taxon>
        <taxon>Ephydroidea</taxon>
        <taxon>Drosophilidae</taxon>
        <taxon>Drosophila</taxon>
        <taxon>Sophophora</taxon>
    </lineage>
</organism>
<dbReference type="Gene3D" id="3.40.50.300">
    <property type="entry name" value="P-loop containing nucleotide triphosphate hydrolases"/>
    <property type="match status" value="1"/>
</dbReference>
<dbReference type="SMART" id="SM00175">
    <property type="entry name" value="RAB"/>
    <property type="match status" value="1"/>
</dbReference>
<dbReference type="NCBIfam" id="TIGR00231">
    <property type="entry name" value="small_GTP"/>
    <property type="match status" value="1"/>
</dbReference>
<dbReference type="PROSITE" id="PS51419">
    <property type="entry name" value="RAB"/>
    <property type="match status" value="1"/>
</dbReference>
<dbReference type="SMART" id="SM00174">
    <property type="entry name" value="RHO"/>
    <property type="match status" value="1"/>
</dbReference>
<keyword evidence="4" id="KW-1185">Reference proteome</keyword>
<dbReference type="RefSeq" id="XP_044317954.1">
    <property type="nucleotide sequence ID" value="XM_044462019.1"/>
</dbReference>
<proteinExistence type="inferred from homology"/>
<dbReference type="Proteomes" id="UP001652680">
    <property type="component" value="Unassembled WGS sequence"/>
</dbReference>
<accession>A0ABM5JGK4</accession>
<name>A0ABM5JGK4_DRORH</name>
<dbReference type="EnsemblMetazoa" id="XM_044462019.1">
    <property type="protein sequence ID" value="XP_044317954.1"/>
    <property type="gene ID" value="LOC108053783"/>
</dbReference>
<dbReference type="SMART" id="SM00176">
    <property type="entry name" value="RAN"/>
    <property type="match status" value="1"/>
</dbReference>
<dbReference type="PROSITE" id="PS51421">
    <property type="entry name" value="RAS"/>
    <property type="match status" value="1"/>
</dbReference>
<dbReference type="CDD" id="cd00154">
    <property type="entry name" value="Rab"/>
    <property type="match status" value="1"/>
</dbReference>
<reference evidence="4" key="1">
    <citation type="journal article" date="2021" name="Elife">
        <title>Highly contiguous assemblies of 101 drosophilid genomes.</title>
        <authorList>
            <person name="Kim B.Y."/>
            <person name="Wang J.R."/>
            <person name="Miller D.E."/>
            <person name="Barmina O."/>
            <person name="Delaney E."/>
            <person name="Thompson A."/>
            <person name="Comeault A.A."/>
            <person name="Peede D."/>
            <person name="D'Agostino E.R."/>
            <person name="Pelaez J."/>
            <person name="Aguilar J.M."/>
            <person name="Haji D."/>
            <person name="Matsunaga T."/>
            <person name="Armstrong E.E."/>
            <person name="Zych M."/>
            <person name="Ogawa Y."/>
            <person name="Stamenkovic-Radak M."/>
            <person name="Jelic M."/>
            <person name="Veselinovic M.S."/>
            <person name="Tanaskovic M."/>
            <person name="Eric P."/>
            <person name="Gao J.J."/>
            <person name="Katoh T.K."/>
            <person name="Toda M.J."/>
            <person name="Watabe H."/>
            <person name="Watada M."/>
            <person name="Davis J.S."/>
            <person name="Moyle L.C."/>
            <person name="Manoli G."/>
            <person name="Bertolini E."/>
            <person name="Kostal V."/>
            <person name="Hawley R.S."/>
            <person name="Takahashi A."/>
            <person name="Jones C.D."/>
            <person name="Price D.K."/>
            <person name="Whiteman N."/>
            <person name="Kopp A."/>
            <person name="Matute D.R."/>
            <person name="Petrov D.A."/>
        </authorList>
    </citation>
    <scope>NUCLEOTIDE SEQUENCE [LARGE SCALE GENOMIC DNA]</scope>
</reference>
<reference evidence="3" key="2">
    <citation type="submission" date="2025-05" db="UniProtKB">
        <authorList>
            <consortium name="EnsemblMetazoa"/>
        </authorList>
    </citation>
    <scope>IDENTIFICATION</scope>
</reference>
<evidence type="ECO:0000313" key="4">
    <source>
        <dbReference type="Proteomes" id="UP001652680"/>
    </source>
</evidence>
<dbReference type="InterPro" id="IPR027417">
    <property type="entry name" value="P-loop_NTPase"/>
</dbReference>
<protein>
    <submittedName>
        <fullName evidence="3">Uncharacterized protein</fullName>
    </submittedName>
</protein>
<comment type="similarity">
    <text evidence="1">Belongs to the small GTPase superfamily. Rab family.</text>
</comment>
<evidence type="ECO:0000256" key="1">
    <source>
        <dbReference type="ARBA" id="ARBA00006270"/>
    </source>
</evidence>
<dbReference type="InterPro" id="IPR001806">
    <property type="entry name" value="Small_GTPase"/>
</dbReference>
<evidence type="ECO:0000256" key="2">
    <source>
        <dbReference type="ARBA" id="ARBA00022741"/>
    </source>
</evidence>
<keyword evidence="2" id="KW-0547">Nucleotide-binding</keyword>
<dbReference type="PANTHER" id="PTHR47978">
    <property type="match status" value="1"/>
</dbReference>
<dbReference type="SMART" id="SM00173">
    <property type="entry name" value="RAS"/>
    <property type="match status" value="1"/>
</dbReference>
<dbReference type="PRINTS" id="PR00449">
    <property type="entry name" value="RASTRNSFRMNG"/>
</dbReference>
<dbReference type="PROSITE" id="PS51420">
    <property type="entry name" value="RHO"/>
    <property type="match status" value="1"/>
</dbReference>
<sequence>MRGIEGKVLVLGSRGVGKTRLVIRYIKNTLHRSESEVPTIAVSFFTCNIILDEVKIKLQVRIHQPTYIWDTAGQERYRAVAPMYYRNANAAILVFDLTQYKTFTEIKSWIQELHRNVQDPMIMTLVGNKMDMQSQRAVSREEAFVFATSIGATYFETSTETDQGLEQVFISTAQGLVRLADEGKSPSLRSFESTDSLAYNNTNTAFSHTVAALARSPGNAAFRLPYVDIGLAVEGEDVKTNGVGRLETAPWSIEHIALGEVERPSWCCY</sequence>
<dbReference type="SUPFAM" id="SSF52540">
    <property type="entry name" value="P-loop containing nucleoside triphosphate hydrolases"/>
    <property type="match status" value="1"/>
</dbReference>
<evidence type="ECO:0000313" key="3">
    <source>
        <dbReference type="EnsemblMetazoa" id="XP_044317954.1"/>
    </source>
</evidence>
<dbReference type="Pfam" id="PF00071">
    <property type="entry name" value="Ras"/>
    <property type="match status" value="1"/>
</dbReference>